<accession>A0A2T1EI78</accession>
<dbReference type="PANTHER" id="PTHR10859:SF91">
    <property type="entry name" value="DOLICHYL-PHOSPHATE BETA-GLUCOSYLTRANSFERASE"/>
    <property type="match status" value="1"/>
</dbReference>
<dbReference type="AlphaFoldDB" id="A0A2T1EI78"/>
<comment type="caution">
    <text evidence="2">The sequence shown here is derived from an EMBL/GenBank/DDBJ whole genome shotgun (WGS) entry which is preliminary data.</text>
</comment>
<gene>
    <name evidence="2" type="ORF">C7B82_05535</name>
</gene>
<feature type="domain" description="Glycosyltransferase 2-like" evidence="1">
    <location>
        <begin position="66"/>
        <end position="227"/>
    </location>
</feature>
<dbReference type="RefSeq" id="WP_106255319.1">
    <property type="nucleotide sequence ID" value="NZ_CAWNSW010000015.1"/>
</dbReference>
<dbReference type="PANTHER" id="PTHR10859">
    <property type="entry name" value="GLYCOSYL TRANSFERASE"/>
    <property type="match status" value="1"/>
</dbReference>
<dbReference type="Proteomes" id="UP000239576">
    <property type="component" value="Unassembled WGS sequence"/>
</dbReference>
<name>A0A2T1EI78_9CYAN</name>
<protein>
    <submittedName>
        <fullName evidence="2">Glycosyl transferase</fullName>
    </submittedName>
</protein>
<dbReference type="Gene3D" id="3.90.550.10">
    <property type="entry name" value="Spore Coat Polysaccharide Biosynthesis Protein SpsA, Chain A"/>
    <property type="match status" value="1"/>
</dbReference>
<dbReference type="OrthoDB" id="9810303at2"/>
<dbReference type="Pfam" id="PF00535">
    <property type="entry name" value="Glycos_transf_2"/>
    <property type="match status" value="1"/>
</dbReference>
<dbReference type="GO" id="GO:0006487">
    <property type="term" value="P:protein N-linked glycosylation"/>
    <property type="evidence" value="ECO:0007669"/>
    <property type="project" value="TreeGrafter"/>
</dbReference>
<sequence>MGWLLRKPSLSWFRQAGWKQRCQAKSVWQWEPLAFAEHPLLQQGASDTVAYDRVQTERRLKPYKVTVVLPIYNEQACINETFDAVLEYARYHPTYQFIFVNDGSVDQTQQRLESRLAHCQTEQMTLASYTPCRGKGHAVKTGVALGAGDYVCFLDSDLAYSLDHLDRLLDELKEADIVIGCRNLLPGGAKGVHPTRRLAGRVFNLLSQWILALNFSDMQAGIKGFRMQTARRLFAKQVLTGFSFDVELVYLAKKQGCQIGEIPVSVSMHHAQKTSNVHLLKDSLRMLLDLFRIRYYDMTKRYD</sequence>
<keyword evidence="2" id="KW-0808">Transferase</keyword>
<evidence type="ECO:0000313" key="3">
    <source>
        <dbReference type="Proteomes" id="UP000239576"/>
    </source>
</evidence>
<dbReference type="InterPro" id="IPR029044">
    <property type="entry name" value="Nucleotide-diphossugar_trans"/>
</dbReference>
<reference evidence="3" key="1">
    <citation type="submission" date="2018-02" db="EMBL/GenBank/DDBJ databases">
        <authorList>
            <person name="Moore K."/>
            <person name="Momper L."/>
        </authorList>
    </citation>
    <scope>NUCLEOTIDE SEQUENCE [LARGE SCALE GENOMIC DNA]</scope>
    <source>
        <strain evidence="3">ULC18</strain>
    </source>
</reference>
<dbReference type="EMBL" id="PVWK01000027">
    <property type="protein sequence ID" value="PSB32456.1"/>
    <property type="molecule type" value="Genomic_DNA"/>
</dbReference>
<dbReference type="SUPFAM" id="SSF53448">
    <property type="entry name" value="Nucleotide-diphospho-sugar transferases"/>
    <property type="match status" value="1"/>
</dbReference>
<dbReference type="InterPro" id="IPR001173">
    <property type="entry name" value="Glyco_trans_2-like"/>
</dbReference>
<evidence type="ECO:0000313" key="2">
    <source>
        <dbReference type="EMBL" id="PSB32456.1"/>
    </source>
</evidence>
<evidence type="ECO:0000259" key="1">
    <source>
        <dbReference type="Pfam" id="PF00535"/>
    </source>
</evidence>
<proteinExistence type="predicted"/>
<dbReference type="GO" id="GO:0016740">
    <property type="term" value="F:transferase activity"/>
    <property type="evidence" value="ECO:0007669"/>
    <property type="project" value="UniProtKB-KW"/>
</dbReference>
<organism evidence="2 3">
    <name type="scientific">Stenomitos frigidus ULC18</name>
    <dbReference type="NCBI Taxonomy" id="2107698"/>
    <lineage>
        <taxon>Bacteria</taxon>
        <taxon>Bacillati</taxon>
        <taxon>Cyanobacteriota</taxon>
        <taxon>Cyanophyceae</taxon>
        <taxon>Leptolyngbyales</taxon>
        <taxon>Leptolyngbyaceae</taxon>
        <taxon>Stenomitos</taxon>
    </lineage>
</organism>
<reference evidence="2 3" key="2">
    <citation type="submission" date="2018-03" db="EMBL/GenBank/DDBJ databases">
        <title>The ancient ancestry and fast evolution of plastids.</title>
        <authorList>
            <person name="Moore K.R."/>
            <person name="Magnabosco C."/>
            <person name="Momper L."/>
            <person name="Gold D.A."/>
            <person name="Bosak T."/>
            <person name="Fournier G.P."/>
        </authorList>
    </citation>
    <scope>NUCLEOTIDE SEQUENCE [LARGE SCALE GENOMIC DNA]</scope>
    <source>
        <strain evidence="2 3">ULC18</strain>
    </source>
</reference>
<keyword evidence="3" id="KW-1185">Reference proteome</keyword>